<reference evidence="2" key="1">
    <citation type="submission" date="2013-08" db="EMBL/GenBank/DDBJ databases">
        <authorList>
            <person name="Mendez C."/>
            <person name="Richter M."/>
            <person name="Ferrer M."/>
            <person name="Sanchez J."/>
        </authorList>
    </citation>
    <scope>NUCLEOTIDE SEQUENCE</scope>
</reference>
<comment type="caution">
    <text evidence="2">The sequence shown here is derived from an EMBL/GenBank/DDBJ whole genome shotgun (WGS) entry which is preliminary data.</text>
</comment>
<evidence type="ECO:0000313" key="2">
    <source>
        <dbReference type="EMBL" id="EQD31819.1"/>
    </source>
</evidence>
<dbReference type="EMBL" id="AUZY01012017">
    <property type="protein sequence ID" value="EQD31819.1"/>
    <property type="molecule type" value="Genomic_DNA"/>
</dbReference>
<accession>T0ZT32</accession>
<dbReference type="InterPro" id="IPR027268">
    <property type="entry name" value="Peptidase_M4/M1_CTD_sf"/>
</dbReference>
<dbReference type="AlphaFoldDB" id="T0ZT32"/>
<reference evidence="2" key="2">
    <citation type="journal article" date="2014" name="ISME J.">
        <title>Microbial stratification in low pH oxic and suboxic macroscopic growths along an acid mine drainage.</title>
        <authorList>
            <person name="Mendez-Garcia C."/>
            <person name="Mesa V."/>
            <person name="Sprenger R.R."/>
            <person name="Richter M."/>
            <person name="Diez M.S."/>
            <person name="Solano J."/>
            <person name="Bargiela R."/>
            <person name="Golyshina O.V."/>
            <person name="Manteca A."/>
            <person name="Ramos J.L."/>
            <person name="Gallego J.R."/>
            <person name="Llorente I."/>
            <person name="Martins Dos Santos V.A."/>
            <person name="Jensen O.N."/>
            <person name="Pelaez A.I."/>
            <person name="Sanchez J."/>
            <person name="Ferrer M."/>
        </authorList>
    </citation>
    <scope>NUCLEOTIDE SEQUENCE</scope>
</reference>
<evidence type="ECO:0000259" key="1">
    <source>
        <dbReference type="Pfam" id="PF05299"/>
    </source>
</evidence>
<dbReference type="Gene3D" id="1.10.390.10">
    <property type="entry name" value="Neutral Protease Domain 2"/>
    <property type="match status" value="1"/>
</dbReference>
<proteinExistence type="predicted"/>
<organism evidence="2">
    <name type="scientific">mine drainage metagenome</name>
    <dbReference type="NCBI Taxonomy" id="410659"/>
    <lineage>
        <taxon>unclassified sequences</taxon>
        <taxon>metagenomes</taxon>
        <taxon>ecological metagenomes</taxon>
    </lineage>
</organism>
<sequence length="78" mass="9081">MWTPEQYRDALALTAASMDNRPGRTWRNVEDTAIAASILRGGSPWWSNWRLSQDYYPEGELIWLDADTTIRDLTHNKK</sequence>
<name>T0ZT32_9ZZZZ</name>
<gene>
    <name evidence="2" type="ORF">B1B_17971</name>
</gene>
<protein>
    <submittedName>
        <fullName evidence="2">Peptidase M61 domain protein</fullName>
    </submittedName>
</protein>
<feature type="non-terminal residue" evidence="2">
    <location>
        <position position="78"/>
    </location>
</feature>
<feature type="domain" description="Peptidase M61 catalytic" evidence="1">
    <location>
        <begin position="1"/>
        <end position="62"/>
    </location>
</feature>
<dbReference type="InterPro" id="IPR007963">
    <property type="entry name" value="Peptidase_M61_catalytic"/>
</dbReference>
<dbReference type="Pfam" id="PF05299">
    <property type="entry name" value="Peptidase_M61"/>
    <property type="match status" value="1"/>
</dbReference>